<dbReference type="InterPro" id="IPR005079">
    <property type="entry name" value="Peptidase_C45_hydrolase"/>
</dbReference>
<accession>A0A926HP75</accession>
<sequence length="342" mass="36912">MVPVIELSGSIRERGLAYGRAARDRIAFCISAYTKIFEAHGHSFGEARAIGRLSEAAIRAYAPDYLEEMAAIAEGADVEYGDILALNNRSEVLFMSECTAFAVMPENTANGHTLIGQTWDFLHILRGAMVILRIEMETGSLILFTEAGLIGGKGMNSHGLGLTLNALKAPFRRKGTLPLHVRMRGALEQPALCAAYNRLVEGEIGCPACVTLAHRDGLAIAAEMTEGDVGALLPEDGCILHTNFFLTPRFTERDGNKKYGGTLSRQARVNQMLRGRKDVTVDFLKAVLGDHKGAPEGICRHAQTGQGLPAATNFGLIMDLTAGVAHFSENNPCENPFVTLTL</sequence>
<evidence type="ECO:0000313" key="3">
    <source>
        <dbReference type="Proteomes" id="UP000623172"/>
    </source>
</evidence>
<dbReference type="EMBL" id="JACRSR010000001">
    <property type="protein sequence ID" value="MBC8530390.1"/>
    <property type="molecule type" value="Genomic_DNA"/>
</dbReference>
<evidence type="ECO:0000259" key="1">
    <source>
        <dbReference type="Pfam" id="PF03417"/>
    </source>
</evidence>
<protein>
    <recommendedName>
        <fullName evidence="1">Peptidase C45 hydrolase domain-containing protein</fullName>
    </recommendedName>
</protein>
<evidence type="ECO:0000313" key="2">
    <source>
        <dbReference type="EMBL" id="MBC8530390.1"/>
    </source>
</evidence>
<name>A0A926HP75_9FIRM</name>
<gene>
    <name evidence="2" type="ORF">H8696_00835</name>
</gene>
<dbReference type="Gene3D" id="3.60.60.10">
    <property type="entry name" value="Penicillin V Acylase, Chain A"/>
    <property type="match status" value="1"/>
</dbReference>
<dbReference type="AlphaFoldDB" id="A0A926HP75"/>
<proteinExistence type="predicted"/>
<dbReference type="Pfam" id="PF03417">
    <property type="entry name" value="AAT"/>
    <property type="match status" value="1"/>
</dbReference>
<comment type="caution">
    <text evidence="2">The sequence shown here is derived from an EMBL/GenBank/DDBJ whole genome shotgun (WGS) entry which is preliminary data.</text>
</comment>
<feature type="domain" description="Peptidase C45 hydrolase" evidence="1">
    <location>
        <begin position="109"/>
        <end position="286"/>
    </location>
</feature>
<organism evidence="2 3">
    <name type="scientific">Gehongia tenuis</name>
    <dbReference type="NCBI Taxonomy" id="2763655"/>
    <lineage>
        <taxon>Bacteria</taxon>
        <taxon>Bacillati</taxon>
        <taxon>Bacillota</taxon>
        <taxon>Clostridia</taxon>
        <taxon>Christensenellales</taxon>
        <taxon>Christensenellaceae</taxon>
        <taxon>Gehongia</taxon>
    </lineage>
</organism>
<keyword evidence="3" id="KW-1185">Reference proteome</keyword>
<dbReference type="InterPro" id="IPR047801">
    <property type="entry name" value="Peptidase_C45"/>
</dbReference>
<dbReference type="PANTHER" id="PTHR34180">
    <property type="entry name" value="PEPTIDASE C45"/>
    <property type="match status" value="1"/>
</dbReference>
<dbReference type="RefSeq" id="WP_249314288.1">
    <property type="nucleotide sequence ID" value="NZ_JACRSR010000001.1"/>
</dbReference>
<dbReference type="InterPro" id="IPR047794">
    <property type="entry name" value="C45_proenzyme-like"/>
</dbReference>
<dbReference type="Proteomes" id="UP000623172">
    <property type="component" value="Unassembled WGS sequence"/>
</dbReference>
<reference evidence="2" key="1">
    <citation type="submission" date="2020-08" db="EMBL/GenBank/DDBJ databases">
        <title>Genome public.</title>
        <authorList>
            <person name="Liu C."/>
            <person name="Sun Q."/>
        </authorList>
    </citation>
    <scope>NUCLEOTIDE SEQUENCE</scope>
    <source>
        <strain evidence="2">NSJ-53</strain>
    </source>
</reference>
<dbReference type="PANTHER" id="PTHR34180:SF1">
    <property type="entry name" value="BETA-ALANYL-DOPAMINE_CARCININE HYDROLASE"/>
    <property type="match status" value="1"/>
</dbReference>
<dbReference type="NCBIfam" id="NF040521">
    <property type="entry name" value="C45_proenzyme"/>
    <property type="match status" value="1"/>
</dbReference>
<dbReference type="Gene3D" id="1.10.10.2120">
    <property type="match status" value="1"/>
</dbReference>